<dbReference type="InterPro" id="IPR013424">
    <property type="entry name" value="Ice-binding_C"/>
</dbReference>
<name>A0A851GIL2_9BACT</name>
<dbReference type="EMBL" id="JACBAZ010000002">
    <property type="protein sequence ID" value="NWK55045.1"/>
    <property type="molecule type" value="Genomic_DNA"/>
</dbReference>
<accession>A0A851GIL2</accession>
<feature type="chain" id="PRO_5032886144" evidence="1">
    <location>
        <begin position="21"/>
        <end position="229"/>
    </location>
</feature>
<keyword evidence="1" id="KW-0732">Signal</keyword>
<protein>
    <submittedName>
        <fullName evidence="3">PEP-CTERM sorting domain-containing protein</fullName>
    </submittedName>
</protein>
<dbReference type="Gene3D" id="2.60.120.260">
    <property type="entry name" value="Galactose-binding domain-like"/>
    <property type="match status" value="1"/>
</dbReference>
<gene>
    <name evidence="3" type="ORF">HW115_05455</name>
</gene>
<organism evidence="3 4">
    <name type="scientific">Oceaniferula marina</name>
    <dbReference type="NCBI Taxonomy" id="2748318"/>
    <lineage>
        <taxon>Bacteria</taxon>
        <taxon>Pseudomonadati</taxon>
        <taxon>Verrucomicrobiota</taxon>
        <taxon>Verrucomicrobiia</taxon>
        <taxon>Verrucomicrobiales</taxon>
        <taxon>Verrucomicrobiaceae</taxon>
        <taxon>Oceaniferula</taxon>
    </lineage>
</organism>
<evidence type="ECO:0000313" key="4">
    <source>
        <dbReference type="Proteomes" id="UP000557872"/>
    </source>
</evidence>
<feature type="signal peptide" evidence="1">
    <location>
        <begin position="1"/>
        <end position="20"/>
    </location>
</feature>
<evidence type="ECO:0000313" key="3">
    <source>
        <dbReference type="EMBL" id="NWK55045.1"/>
    </source>
</evidence>
<dbReference type="Pfam" id="PF07589">
    <property type="entry name" value="PEP-CTERM"/>
    <property type="match status" value="1"/>
</dbReference>
<dbReference type="NCBIfam" id="TIGR02595">
    <property type="entry name" value="PEP_CTERM"/>
    <property type="match status" value="1"/>
</dbReference>
<reference evidence="3 4" key="1">
    <citation type="submission" date="2020-07" db="EMBL/GenBank/DDBJ databases">
        <title>Roseicoccus Jingziensis gen. nov., sp. nov., isolated from coastal seawater.</title>
        <authorList>
            <person name="Feng X."/>
        </authorList>
    </citation>
    <scope>NUCLEOTIDE SEQUENCE [LARGE SCALE GENOMIC DNA]</scope>
    <source>
        <strain evidence="3 4">N1E253</strain>
    </source>
</reference>
<sequence length="229" mass="23384">MMKYPSILLGSLLSIGSASAANVIVNGSFENTTVAITPQAGTAWGDRAAAAGLTGWTLESNNGLALANGGTAPFHTGNGSNVPFQTPTDGNTFLTTNADATSIFSQTINGLSAGTVNVSFDLNRMLAAGSGTFTANVEVFDGNSDAATSLWSETVDVAAQTQETWVNTASGTFANSGSELFVRVTLVDQVNGGQIGMDNLVINHTAVPEPSSAALLGLGGLALILRRRK</sequence>
<feature type="domain" description="Ice-binding protein C-terminal" evidence="2">
    <location>
        <begin position="206"/>
        <end position="228"/>
    </location>
</feature>
<keyword evidence="4" id="KW-1185">Reference proteome</keyword>
<dbReference type="RefSeq" id="WP_178931586.1">
    <property type="nucleotide sequence ID" value="NZ_JACBAZ010000002.1"/>
</dbReference>
<evidence type="ECO:0000256" key="1">
    <source>
        <dbReference type="SAM" id="SignalP"/>
    </source>
</evidence>
<comment type="caution">
    <text evidence="3">The sequence shown here is derived from an EMBL/GenBank/DDBJ whole genome shotgun (WGS) entry which is preliminary data.</text>
</comment>
<dbReference type="AlphaFoldDB" id="A0A851GIL2"/>
<proteinExistence type="predicted"/>
<evidence type="ECO:0000259" key="2">
    <source>
        <dbReference type="Pfam" id="PF07589"/>
    </source>
</evidence>
<dbReference type="Proteomes" id="UP000557872">
    <property type="component" value="Unassembled WGS sequence"/>
</dbReference>